<dbReference type="PANTHER" id="PTHR43377">
    <property type="entry name" value="BILIVERDIN REDUCTASE A"/>
    <property type="match status" value="1"/>
</dbReference>
<comment type="caution">
    <text evidence="4">The sequence shown here is derived from an EMBL/GenBank/DDBJ whole genome shotgun (WGS) entry which is preliminary data.</text>
</comment>
<evidence type="ECO:0000313" key="4">
    <source>
        <dbReference type="EMBL" id="RFA16897.1"/>
    </source>
</evidence>
<sequence length="353" mass="37699">MNQFPQTRVAFLGAGNIAGPYADSLKSHPELLLIGVFDLDEVRRATFARSTGCKEFASLDEMLDDAPDIVVNLTSAPFHFATTKELLERGQNVFSEKPLALSYTDARELEQLAAEREVRLACAPSLWLGAACSAATAAVQGGEIGVVRLITAEVNQGRIESWHPAPQSFYSVGPIVDVGVYPIAFLTALFGSVAQVTAVSTTALDTRVTIGGDSFSPRSPDSWIVIAEFVTGQVLRLSCNFYVDHATVPRTLDLHGDAGSLRIDDWILPGSAISIASYGRPFEPFVNGTDAPIDWCIGLAELAGAMREGRAHRAGARHAAHVVEILDAARESASSGSRVEVYSRVDASLAPAN</sequence>
<dbReference type="AlphaFoldDB" id="A0A3E0W6V5"/>
<keyword evidence="1" id="KW-0520">NAD</keyword>
<proteinExistence type="predicted"/>
<accession>A0A3E0W6V5</accession>
<dbReference type="PANTHER" id="PTHR43377:SF1">
    <property type="entry name" value="BILIVERDIN REDUCTASE A"/>
    <property type="match status" value="1"/>
</dbReference>
<dbReference type="InterPro" id="IPR055170">
    <property type="entry name" value="GFO_IDH_MocA-like_dom"/>
</dbReference>
<evidence type="ECO:0000313" key="5">
    <source>
        <dbReference type="Proteomes" id="UP000256541"/>
    </source>
</evidence>
<dbReference type="InterPro" id="IPR000683">
    <property type="entry name" value="Gfo/Idh/MocA-like_OxRdtase_N"/>
</dbReference>
<dbReference type="EMBL" id="NBXB01000008">
    <property type="protein sequence ID" value="RFA16897.1"/>
    <property type="molecule type" value="Genomic_DNA"/>
</dbReference>
<dbReference type="Gene3D" id="3.40.50.720">
    <property type="entry name" value="NAD(P)-binding Rossmann-like Domain"/>
    <property type="match status" value="1"/>
</dbReference>
<dbReference type="SUPFAM" id="SSF55347">
    <property type="entry name" value="Glyceraldehyde-3-phosphate dehydrogenase-like, C-terminal domain"/>
    <property type="match status" value="1"/>
</dbReference>
<evidence type="ECO:0000256" key="1">
    <source>
        <dbReference type="ARBA" id="ARBA00023027"/>
    </source>
</evidence>
<dbReference type="OrthoDB" id="9776544at2"/>
<dbReference type="Proteomes" id="UP000256541">
    <property type="component" value="Unassembled WGS sequence"/>
</dbReference>
<feature type="domain" description="Gfo/Idh/MocA-like oxidoreductase N-terminal" evidence="2">
    <location>
        <begin position="8"/>
        <end position="121"/>
    </location>
</feature>
<reference evidence="4 5" key="1">
    <citation type="submission" date="2017-04" db="EMBL/GenBank/DDBJ databases">
        <title>Comparative genome analysis of Subtercola boreus.</title>
        <authorList>
            <person name="Cho Y.-J."/>
            <person name="Cho A."/>
            <person name="Kim O.-S."/>
            <person name="Lee J.-I."/>
        </authorList>
    </citation>
    <scope>NUCLEOTIDE SEQUENCE [LARGE SCALE GENOMIC DNA]</scope>
    <source>
        <strain evidence="4 5">P27479</strain>
    </source>
</reference>
<dbReference type="SUPFAM" id="SSF51735">
    <property type="entry name" value="NAD(P)-binding Rossmann-fold domains"/>
    <property type="match status" value="1"/>
</dbReference>
<evidence type="ECO:0000259" key="2">
    <source>
        <dbReference type="Pfam" id="PF01408"/>
    </source>
</evidence>
<protein>
    <recommendedName>
        <fullName evidence="6">Oxidoreductase</fullName>
    </recommendedName>
</protein>
<dbReference type="RefSeq" id="WP_116410183.1">
    <property type="nucleotide sequence ID" value="NZ_NBXB01000008.1"/>
</dbReference>
<feature type="domain" description="GFO/IDH/MocA-like oxidoreductase" evidence="3">
    <location>
        <begin position="135"/>
        <end position="262"/>
    </location>
</feature>
<dbReference type="Pfam" id="PF01408">
    <property type="entry name" value="GFO_IDH_MocA"/>
    <property type="match status" value="1"/>
</dbReference>
<evidence type="ECO:0000259" key="3">
    <source>
        <dbReference type="Pfam" id="PF22725"/>
    </source>
</evidence>
<dbReference type="Pfam" id="PF22725">
    <property type="entry name" value="GFO_IDH_MocA_C3"/>
    <property type="match status" value="1"/>
</dbReference>
<organism evidence="4 5">
    <name type="scientific">Subtercola boreus</name>
    <dbReference type="NCBI Taxonomy" id="120213"/>
    <lineage>
        <taxon>Bacteria</taxon>
        <taxon>Bacillati</taxon>
        <taxon>Actinomycetota</taxon>
        <taxon>Actinomycetes</taxon>
        <taxon>Micrococcales</taxon>
        <taxon>Microbacteriaceae</taxon>
        <taxon>Subtercola</taxon>
    </lineage>
</organism>
<dbReference type="InterPro" id="IPR051450">
    <property type="entry name" value="Gfo/Idh/MocA_Oxidoreductases"/>
</dbReference>
<name>A0A3E0W6V5_9MICO</name>
<dbReference type="GO" id="GO:0000166">
    <property type="term" value="F:nucleotide binding"/>
    <property type="evidence" value="ECO:0007669"/>
    <property type="project" value="InterPro"/>
</dbReference>
<dbReference type="InterPro" id="IPR036291">
    <property type="entry name" value="NAD(P)-bd_dom_sf"/>
</dbReference>
<evidence type="ECO:0008006" key="6">
    <source>
        <dbReference type="Google" id="ProtNLM"/>
    </source>
</evidence>
<gene>
    <name evidence="4" type="ORF">B7R22_02145</name>
</gene>
<dbReference type="Gene3D" id="3.30.360.10">
    <property type="entry name" value="Dihydrodipicolinate Reductase, domain 2"/>
    <property type="match status" value="1"/>
</dbReference>